<dbReference type="InterPro" id="IPR052918">
    <property type="entry name" value="Motility_Chemotaxis_Reg"/>
</dbReference>
<accession>A0A1I0INH3</accession>
<dbReference type="SUPFAM" id="SSF101898">
    <property type="entry name" value="NHL repeat"/>
    <property type="match status" value="1"/>
</dbReference>
<evidence type="ECO:0000313" key="5">
    <source>
        <dbReference type="EMBL" id="SET97933.1"/>
    </source>
</evidence>
<evidence type="ECO:0000256" key="3">
    <source>
        <dbReference type="ARBA" id="ARBA00022729"/>
    </source>
</evidence>
<proteinExistence type="predicted"/>
<dbReference type="Proteomes" id="UP000199181">
    <property type="component" value="Unassembled WGS sequence"/>
</dbReference>
<keyword evidence="2" id="KW-0964">Secreted</keyword>
<gene>
    <name evidence="5" type="ORF">SAMN05443639_106142</name>
</gene>
<dbReference type="InterPro" id="IPR055372">
    <property type="entry name" value="CBM96"/>
</dbReference>
<comment type="subcellular location">
    <subcellularLocation>
        <location evidence="1">Secreted</location>
    </subcellularLocation>
</comment>
<dbReference type="PANTHER" id="PTHR35580:SF1">
    <property type="entry name" value="PHYTASE-LIKE DOMAIN-CONTAINING PROTEIN"/>
    <property type="match status" value="1"/>
</dbReference>
<reference evidence="6" key="1">
    <citation type="submission" date="2016-10" db="EMBL/GenBank/DDBJ databases">
        <authorList>
            <person name="Varghese N."/>
            <person name="Submissions S."/>
        </authorList>
    </citation>
    <scope>NUCLEOTIDE SEQUENCE [LARGE SCALE GENOMIC DNA]</scope>
    <source>
        <strain evidence="6">DSM 16858</strain>
    </source>
</reference>
<protein>
    <recommendedName>
        <fullName evidence="4">Carbohydrate-binding module family 96 domain-containing protein</fullName>
    </recommendedName>
</protein>
<feature type="domain" description="Carbohydrate-binding module family 96" evidence="4">
    <location>
        <begin position="63"/>
        <end position="212"/>
    </location>
</feature>
<name>A0A1I0INH3_9BACT</name>
<keyword evidence="6" id="KW-1185">Reference proteome</keyword>
<dbReference type="NCBIfam" id="NF033679">
    <property type="entry name" value="DNRLRE_dom"/>
    <property type="match status" value="1"/>
</dbReference>
<organism evidence="5 6">
    <name type="scientific">Stigmatella erecta</name>
    <dbReference type="NCBI Taxonomy" id="83460"/>
    <lineage>
        <taxon>Bacteria</taxon>
        <taxon>Pseudomonadati</taxon>
        <taxon>Myxococcota</taxon>
        <taxon>Myxococcia</taxon>
        <taxon>Myxococcales</taxon>
        <taxon>Cystobacterineae</taxon>
        <taxon>Archangiaceae</taxon>
        <taxon>Stigmatella</taxon>
    </lineage>
</organism>
<dbReference type="EMBL" id="FOIJ01000006">
    <property type="protein sequence ID" value="SET97933.1"/>
    <property type="molecule type" value="Genomic_DNA"/>
</dbReference>
<dbReference type="AlphaFoldDB" id="A0A1I0INH3"/>
<evidence type="ECO:0000256" key="1">
    <source>
        <dbReference type="ARBA" id="ARBA00004613"/>
    </source>
</evidence>
<dbReference type="Gene3D" id="2.80.10.50">
    <property type="match status" value="1"/>
</dbReference>
<evidence type="ECO:0000256" key="2">
    <source>
        <dbReference type="ARBA" id="ARBA00022525"/>
    </source>
</evidence>
<dbReference type="GO" id="GO:0005576">
    <property type="term" value="C:extracellular region"/>
    <property type="evidence" value="ECO:0007669"/>
    <property type="project" value="UniProtKB-SubCell"/>
</dbReference>
<dbReference type="RefSeq" id="WP_177233622.1">
    <property type="nucleotide sequence ID" value="NZ_FOIJ01000006.1"/>
</dbReference>
<keyword evidence="3" id="KW-0732">Signal</keyword>
<evidence type="ECO:0000259" key="4">
    <source>
        <dbReference type="Pfam" id="PF24517"/>
    </source>
</evidence>
<evidence type="ECO:0000313" key="6">
    <source>
        <dbReference type="Proteomes" id="UP000199181"/>
    </source>
</evidence>
<sequence length="662" mass="68932">MSGWKMWKRVGRVSGVTAGLMVLTHCGVAEEAVAPGYTPEERTPGQEAALESCGQVTRDMEFRVTVSEDAYGVEAEPDATHEGGDLLLVDGNPRMEAYLRVSVDPEILQNVTLTRARLRLYAMDGSSDGPALYRAGSNWSADTLTWNNRPARVGGVLGDLGAVGSHTWVEYDVSPVVTGAGTYHFALIPTGGNGVDFASSERSALEPQLILTLAWTYCERQGTGGDLAWTWARGGANEQQFGAMASHPQGGFVSAANYYGGANFGGQTFTTNHALALMRYGENGAHQWSRVYVPGSADIQVRPNALAVTPLGNILVVGSYMGAPDFGGGPLPGTAPFTYALFIAKFSPTGNFVWARGFIPSRPGGDALAVARGLATDANGSLIVTGHFGGLLNLGGEVLRSSENLSQSGMFLAKFSWEGAHLWSLAVPAGTYSSESRGWDVATGADGRIFAGGEAGAGRLGATQGRTPFVAAYSPEGTLLWSRALNGPVGYVGSLAPMPGGGVAFAGRFEGTFSFAGSTLTSQHGTEPWPGIDGMLGVLSPAGGDLWAKGLGDTGFEDANGLASDPSGNLSVLVHTNGPVDLGGGELGHPVQNTSAVARFTSSGAHRWSRLLDQRIEAPALDVSADGSTVLGGQFRYPVIVDGVSHAPADGWPDLLFLKFGP</sequence>
<dbReference type="PANTHER" id="PTHR35580">
    <property type="entry name" value="CELL SURFACE GLYCOPROTEIN (S-LAYER PROTEIN)-LIKE PROTEIN"/>
    <property type="match status" value="1"/>
</dbReference>
<dbReference type="Pfam" id="PF24517">
    <property type="entry name" value="CBM96"/>
    <property type="match status" value="1"/>
</dbReference>